<gene>
    <name evidence="2" type="ORF">BU26DRAFT_611792</name>
</gene>
<dbReference type="AlphaFoldDB" id="A0A6A6HS36"/>
<reference evidence="2" key="1">
    <citation type="journal article" date="2020" name="Stud. Mycol.">
        <title>101 Dothideomycetes genomes: a test case for predicting lifestyles and emergence of pathogens.</title>
        <authorList>
            <person name="Haridas S."/>
            <person name="Albert R."/>
            <person name="Binder M."/>
            <person name="Bloem J."/>
            <person name="Labutti K."/>
            <person name="Salamov A."/>
            <person name="Andreopoulos B."/>
            <person name="Baker S."/>
            <person name="Barry K."/>
            <person name="Bills G."/>
            <person name="Bluhm B."/>
            <person name="Cannon C."/>
            <person name="Castanera R."/>
            <person name="Culley D."/>
            <person name="Daum C."/>
            <person name="Ezra D."/>
            <person name="Gonzalez J."/>
            <person name="Henrissat B."/>
            <person name="Kuo A."/>
            <person name="Liang C."/>
            <person name="Lipzen A."/>
            <person name="Lutzoni F."/>
            <person name="Magnuson J."/>
            <person name="Mondo S."/>
            <person name="Nolan M."/>
            <person name="Ohm R."/>
            <person name="Pangilinan J."/>
            <person name="Park H.-J."/>
            <person name="Ramirez L."/>
            <person name="Alfaro M."/>
            <person name="Sun H."/>
            <person name="Tritt A."/>
            <person name="Yoshinaga Y."/>
            <person name="Zwiers L.-H."/>
            <person name="Turgeon B."/>
            <person name="Goodwin S."/>
            <person name="Spatafora J."/>
            <person name="Crous P."/>
            <person name="Grigoriev I."/>
        </authorList>
    </citation>
    <scope>NUCLEOTIDE SEQUENCE</scope>
    <source>
        <strain evidence="2">CBS 122368</strain>
    </source>
</reference>
<keyword evidence="3" id="KW-1185">Reference proteome</keyword>
<accession>A0A6A6HS36</accession>
<dbReference type="Pfam" id="PF01636">
    <property type="entry name" value="APH"/>
    <property type="match status" value="1"/>
</dbReference>
<dbReference type="GeneID" id="54589418"/>
<evidence type="ECO:0000259" key="1">
    <source>
        <dbReference type="Pfam" id="PF01636"/>
    </source>
</evidence>
<name>A0A6A6HS36_9PLEO</name>
<protein>
    <recommendedName>
        <fullName evidence="1">Aminoglycoside phosphotransferase domain-containing protein</fullName>
    </recommendedName>
</protein>
<dbReference type="SUPFAM" id="SSF56112">
    <property type="entry name" value="Protein kinase-like (PK-like)"/>
    <property type="match status" value="1"/>
</dbReference>
<dbReference type="InterPro" id="IPR002575">
    <property type="entry name" value="Aminoglycoside_PTrfase"/>
</dbReference>
<dbReference type="InterPro" id="IPR011009">
    <property type="entry name" value="Kinase-like_dom_sf"/>
</dbReference>
<dbReference type="EMBL" id="ML987222">
    <property type="protein sequence ID" value="KAF2240260.1"/>
    <property type="molecule type" value="Genomic_DNA"/>
</dbReference>
<dbReference type="InterPro" id="IPR051678">
    <property type="entry name" value="AGP_Transferase"/>
</dbReference>
<dbReference type="PANTHER" id="PTHR21310:SF15">
    <property type="entry name" value="AMINOGLYCOSIDE PHOSPHOTRANSFERASE DOMAIN-CONTAINING PROTEIN"/>
    <property type="match status" value="1"/>
</dbReference>
<dbReference type="OrthoDB" id="428260at2759"/>
<sequence>MDEWKLMPFNAERILNESAVLDFISKNTTIPVPKVLSSGWNAKGEAYLETANVAWFIKNKVLPQLNSLRSTTAGFQSKIIPPPLALEDDKRPKWVSNESYKGNRVFCHGDLIDHNVLVHRETLQPVALLDWEHAGYFVPELQMWFRSRKEYDDLYNDKERMRRLTAHVEA</sequence>
<feature type="domain" description="Aminoglycoside phosphotransferase" evidence="1">
    <location>
        <begin position="91"/>
        <end position="136"/>
    </location>
</feature>
<dbReference type="Gene3D" id="3.90.1200.10">
    <property type="match status" value="1"/>
</dbReference>
<evidence type="ECO:0000313" key="3">
    <source>
        <dbReference type="Proteomes" id="UP000800094"/>
    </source>
</evidence>
<dbReference type="RefSeq" id="XP_033675264.1">
    <property type="nucleotide sequence ID" value="XM_033836088.1"/>
</dbReference>
<proteinExistence type="predicted"/>
<dbReference type="Proteomes" id="UP000800094">
    <property type="component" value="Unassembled WGS sequence"/>
</dbReference>
<dbReference type="PANTHER" id="PTHR21310">
    <property type="entry name" value="AMINOGLYCOSIDE PHOSPHOTRANSFERASE-RELATED-RELATED"/>
    <property type="match status" value="1"/>
</dbReference>
<evidence type="ECO:0000313" key="2">
    <source>
        <dbReference type="EMBL" id="KAF2240260.1"/>
    </source>
</evidence>
<organism evidence="2 3">
    <name type="scientific">Trematosphaeria pertusa</name>
    <dbReference type="NCBI Taxonomy" id="390896"/>
    <lineage>
        <taxon>Eukaryota</taxon>
        <taxon>Fungi</taxon>
        <taxon>Dikarya</taxon>
        <taxon>Ascomycota</taxon>
        <taxon>Pezizomycotina</taxon>
        <taxon>Dothideomycetes</taxon>
        <taxon>Pleosporomycetidae</taxon>
        <taxon>Pleosporales</taxon>
        <taxon>Massarineae</taxon>
        <taxon>Trematosphaeriaceae</taxon>
        <taxon>Trematosphaeria</taxon>
    </lineage>
</organism>